<reference evidence="2" key="1">
    <citation type="submission" date="2011-02" db="EMBL/GenBank/DDBJ databases">
        <title>The Genome Sequence of Capsaspora owczarzaki ATCC 30864.</title>
        <authorList>
            <person name="Russ C."/>
            <person name="Cuomo C."/>
            <person name="Burger G."/>
            <person name="Gray M.W."/>
            <person name="Holland P.W.H."/>
            <person name="King N."/>
            <person name="Lang F.B.F."/>
            <person name="Roger A.J."/>
            <person name="Ruiz-Trillo I."/>
            <person name="Young S.K."/>
            <person name="Zeng Q."/>
            <person name="Gargeya S."/>
            <person name="Alvarado L."/>
            <person name="Berlin A."/>
            <person name="Chapman S.B."/>
            <person name="Chen Z."/>
            <person name="Freedman E."/>
            <person name="Gellesch M."/>
            <person name="Goldberg J."/>
            <person name="Griggs A."/>
            <person name="Gujja S."/>
            <person name="Heilman E."/>
            <person name="Heiman D."/>
            <person name="Howarth C."/>
            <person name="Mehta T."/>
            <person name="Neiman D."/>
            <person name="Pearson M."/>
            <person name="Roberts A."/>
            <person name="Saif S."/>
            <person name="Shea T."/>
            <person name="Shenoy N."/>
            <person name="Sisk P."/>
            <person name="Stolte C."/>
            <person name="Sykes S."/>
            <person name="White J."/>
            <person name="Yandava C."/>
            <person name="Haas B."/>
            <person name="Nusbaum C."/>
            <person name="Birren B."/>
        </authorList>
    </citation>
    <scope>NUCLEOTIDE SEQUENCE</scope>
    <source>
        <strain evidence="2">ATCC 30864</strain>
    </source>
</reference>
<dbReference type="InParanoid" id="A0A0D2VMU3"/>
<sequence>MRSLFASAAFAPATVLKHIPRIAFPARRMPDGSAMYPINASIFAKQAVTIPNSAAGQANSSSRYRSLASYVPYTAASLLRQRRHALTQEEIRIVESGGAFP</sequence>
<evidence type="ECO:0000313" key="1">
    <source>
        <dbReference type="EMBL" id="KJE91517.1"/>
    </source>
</evidence>
<protein>
    <submittedName>
        <fullName evidence="1">Uncharacterized protein</fullName>
    </submittedName>
</protein>
<dbReference type="AlphaFoldDB" id="A0A0D2VMU3"/>
<dbReference type="RefSeq" id="XP_004349395.1">
    <property type="nucleotide sequence ID" value="XM_004349345.2"/>
</dbReference>
<dbReference type="Proteomes" id="UP000008743">
    <property type="component" value="Unassembled WGS sequence"/>
</dbReference>
<gene>
    <name evidence="1" type="ORF">CAOG_002645</name>
</gene>
<accession>A0A0D2VMU3</accession>
<proteinExistence type="predicted"/>
<dbReference type="EMBL" id="KE346362">
    <property type="protein sequence ID" value="KJE91517.1"/>
    <property type="molecule type" value="Genomic_DNA"/>
</dbReference>
<name>A0A0D2VMU3_CAPO3</name>
<evidence type="ECO:0000313" key="2">
    <source>
        <dbReference type="Proteomes" id="UP000008743"/>
    </source>
</evidence>
<keyword evidence="2" id="KW-1185">Reference proteome</keyword>
<organism evidence="1 2">
    <name type="scientific">Capsaspora owczarzaki (strain ATCC 30864)</name>
    <dbReference type="NCBI Taxonomy" id="595528"/>
    <lineage>
        <taxon>Eukaryota</taxon>
        <taxon>Filasterea</taxon>
        <taxon>Capsaspora</taxon>
    </lineage>
</organism>